<dbReference type="PANTHER" id="PTHR43162">
    <property type="match status" value="1"/>
</dbReference>
<dbReference type="InterPro" id="IPR016040">
    <property type="entry name" value="NAD(P)-bd_dom"/>
</dbReference>
<comment type="caution">
    <text evidence="2">The sequence shown here is derived from an EMBL/GenBank/DDBJ whole genome shotgun (WGS) entry which is preliminary data.</text>
</comment>
<feature type="domain" description="NAD(P)-binding" evidence="1">
    <location>
        <begin position="9"/>
        <end position="116"/>
    </location>
</feature>
<dbReference type="EMBL" id="JACHDB010000001">
    <property type="protein sequence ID" value="MBB5430127.1"/>
    <property type="molecule type" value="Genomic_DNA"/>
</dbReference>
<dbReference type="InterPro" id="IPR036291">
    <property type="entry name" value="NAD(P)-bd_dom_sf"/>
</dbReference>
<dbReference type="SUPFAM" id="SSF51735">
    <property type="entry name" value="NAD(P)-binding Rossmann-fold domains"/>
    <property type="match status" value="1"/>
</dbReference>
<evidence type="ECO:0000313" key="3">
    <source>
        <dbReference type="Proteomes" id="UP000572635"/>
    </source>
</evidence>
<dbReference type="AlphaFoldDB" id="A0A7W8QGP1"/>
<dbReference type="Proteomes" id="UP000572635">
    <property type="component" value="Unassembled WGS sequence"/>
</dbReference>
<dbReference type="Gene3D" id="3.40.50.720">
    <property type="entry name" value="NAD(P)-binding Rossmann-like Domain"/>
    <property type="match status" value="1"/>
</dbReference>
<evidence type="ECO:0000313" key="2">
    <source>
        <dbReference type="EMBL" id="MBB5430127.1"/>
    </source>
</evidence>
<dbReference type="PANTHER" id="PTHR43162:SF1">
    <property type="entry name" value="PRESTALK A DIFFERENTIATION PROTEIN A"/>
    <property type="match status" value="1"/>
</dbReference>
<accession>A0A7W8QGP1</accession>
<reference evidence="2 3" key="1">
    <citation type="submission" date="2020-08" db="EMBL/GenBank/DDBJ databases">
        <title>Sequencing the genomes of 1000 actinobacteria strains.</title>
        <authorList>
            <person name="Klenk H.-P."/>
        </authorList>
    </citation>
    <scope>NUCLEOTIDE SEQUENCE [LARGE SCALE GENOMIC DNA]</scope>
    <source>
        <strain evidence="2 3">DSM 44551</strain>
    </source>
</reference>
<organism evidence="2 3">
    <name type="scientific">Nocardiopsis composta</name>
    <dbReference type="NCBI Taxonomy" id="157465"/>
    <lineage>
        <taxon>Bacteria</taxon>
        <taxon>Bacillati</taxon>
        <taxon>Actinomycetota</taxon>
        <taxon>Actinomycetes</taxon>
        <taxon>Streptosporangiales</taxon>
        <taxon>Nocardiopsidaceae</taxon>
        <taxon>Nocardiopsis</taxon>
    </lineage>
</organism>
<sequence length="287" mass="29771">MTIGVTTPTGNVGAHLLRLLVQAGERPRALLRDPARLPADVAGHVDAVAMDSWDAGAVAEATRGLTALYWVSPTATDRDPLQAHAVAAVGVRAAVQRNGIGRVVFQSSVGAEKRTGAGEIDGLAATELALDATGAAVTHLRCGYFFTNLLMEAEAIGGGVLATAMDLDRPLPWVAPADIAAVAAVRLLSVSWTGRCVQAVHGPEDLSFRRVAGVLSEVLGHPVEPRRITDDEARAALAAAGMSEAQVEAVAMMTAGIRDGFTPENPRSRLTTTPTSLAGWAAAHLAR</sequence>
<proteinExistence type="predicted"/>
<dbReference type="RefSeq" id="WP_184387768.1">
    <property type="nucleotide sequence ID" value="NZ_BAAAJD010000024.1"/>
</dbReference>
<keyword evidence="3" id="KW-1185">Reference proteome</keyword>
<gene>
    <name evidence="2" type="ORF">HDA36_000211</name>
</gene>
<dbReference type="Gene3D" id="3.90.25.10">
    <property type="entry name" value="UDP-galactose 4-epimerase, domain 1"/>
    <property type="match status" value="1"/>
</dbReference>
<dbReference type="Pfam" id="PF13460">
    <property type="entry name" value="NAD_binding_10"/>
    <property type="match status" value="1"/>
</dbReference>
<name>A0A7W8QGP1_9ACTN</name>
<dbReference type="InterPro" id="IPR051604">
    <property type="entry name" value="Ergot_Alk_Oxidoreductase"/>
</dbReference>
<evidence type="ECO:0000259" key="1">
    <source>
        <dbReference type="Pfam" id="PF13460"/>
    </source>
</evidence>
<protein>
    <submittedName>
        <fullName evidence="2">Uncharacterized protein YbjT (DUF2867 family)</fullName>
    </submittedName>
</protein>